<keyword evidence="1" id="KW-0175">Coiled coil</keyword>
<proteinExistence type="predicted"/>
<accession>A0AAD9JJG3</accession>
<dbReference type="EMBL" id="JAODUO010002323">
    <property type="protein sequence ID" value="KAK2153315.1"/>
    <property type="molecule type" value="Genomic_DNA"/>
</dbReference>
<keyword evidence="3" id="KW-1185">Reference proteome</keyword>
<protein>
    <submittedName>
        <fullName evidence="2">Uncharacterized protein</fullName>
    </submittedName>
</protein>
<evidence type="ECO:0000256" key="1">
    <source>
        <dbReference type="SAM" id="Coils"/>
    </source>
</evidence>
<organism evidence="2 3">
    <name type="scientific">Ridgeia piscesae</name>
    <name type="common">Tubeworm</name>
    <dbReference type="NCBI Taxonomy" id="27915"/>
    <lineage>
        <taxon>Eukaryota</taxon>
        <taxon>Metazoa</taxon>
        <taxon>Spiralia</taxon>
        <taxon>Lophotrochozoa</taxon>
        <taxon>Annelida</taxon>
        <taxon>Polychaeta</taxon>
        <taxon>Sedentaria</taxon>
        <taxon>Canalipalpata</taxon>
        <taxon>Sabellida</taxon>
        <taxon>Siboglinidae</taxon>
        <taxon>Ridgeia</taxon>
    </lineage>
</organism>
<name>A0AAD9JJG3_RIDPI</name>
<evidence type="ECO:0000313" key="2">
    <source>
        <dbReference type="EMBL" id="KAK2153315.1"/>
    </source>
</evidence>
<evidence type="ECO:0000313" key="3">
    <source>
        <dbReference type="Proteomes" id="UP001209878"/>
    </source>
</evidence>
<comment type="caution">
    <text evidence="2">The sequence shown here is derived from an EMBL/GenBank/DDBJ whole genome shotgun (WGS) entry which is preliminary data.</text>
</comment>
<feature type="coiled-coil region" evidence="1">
    <location>
        <begin position="74"/>
        <end position="151"/>
    </location>
</feature>
<gene>
    <name evidence="2" type="ORF">NP493_2327g00001</name>
</gene>
<dbReference type="Proteomes" id="UP001209878">
    <property type="component" value="Unassembled WGS sequence"/>
</dbReference>
<dbReference type="AlphaFoldDB" id="A0AAD9JJG3"/>
<sequence length="175" mass="20767">MDSFDDNTAVFEVKKNFQMLLQSVEKDRSREARLDQREQSLKRASIQFETEVQATKQHCQRRRLWEEVECKQQLDQLLTREEDTREELAECREKLHKTKQHYEQKLLAAQKRRTEAEAAHEEVEEALKAKIAELTTETFDQQRDINNLECEVSEARQQAELAFRYTPLTQSGTLH</sequence>
<reference evidence="2" key="1">
    <citation type="journal article" date="2023" name="Mol. Biol. Evol.">
        <title>Third-Generation Sequencing Reveals the Adaptive Role of the Epigenome in Three Deep-Sea Polychaetes.</title>
        <authorList>
            <person name="Perez M."/>
            <person name="Aroh O."/>
            <person name="Sun Y."/>
            <person name="Lan Y."/>
            <person name="Juniper S.K."/>
            <person name="Young C.R."/>
            <person name="Angers B."/>
            <person name="Qian P.Y."/>
        </authorList>
    </citation>
    <scope>NUCLEOTIDE SEQUENCE</scope>
    <source>
        <strain evidence="2">R07B-5</strain>
    </source>
</reference>